<dbReference type="OrthoDB" id="3469958at2"/>
<sequence>MDVYADAYERYRADLEAWHPPLAWPSEPHRPARPQPPTSPVAVGAPVWCGLCPRIIEAALAELDDTAALLAAEVDGHCGGCTTGPNGVAAPTPETIVDTLDELYGVLVHVEDQWRTARGYPPRPRRARGAHARAVAVGWLLGQLDDILLDPWSADVGLDVLHWHRKLLHMSKSDPASRRSPIACPRCRERQVIRRDDGYYECGSCGRLLNETEHDREFSEQADQHDH</sequence>
<reference evidence="1 2" key="1">
    <citation type="submission" date="2019-01" db="EMBL/GenBank/DDBJ databases">
        <title>Sequencing the genomes of 1000 actinobacteria strains.</title>
        <authorList>
            <person name="Klenk H.-P."/>
        </authorList>
    </citation>
    <scope>NUCLEOTIDE SEQUENCE [LARGE SCALE GENOMIC DNA]</scope>
    <source>
        <strain evidence="1 2">DSM 43925</strain>
    </source>
</reference>
<dbReference type="AlphaFoldDB" id="A0A438M8A4"/>
<keyword evidence="2" id="KW-1185">Reference proteome</keyword>
<accession>A0A438M8A4</accession>
<dbReference type="RefSeq" id="WP_127934115.1">
    <property type="nucleotide sequence ID" value="NZ_SAUN01000001.1"/>
</dbReference>
<dbReference type="Proteomes" id="UP000284824">
    <property type="component" value="Unassembled WGS sequence"/>
</dbReference>
<evidence type="ECO:0000313" key="1">
    <source>
        <dbReference type="EMBL" id="RVX41954.1"/>
    </source>
</evidence>
<gene>
    <name evidence="1" type="ORF">EDD27_4563</name>
</gene>
<evidence type="ECO:0000313" key="2">
    <source>
        <dbReference type="Proteomes" id="UP000284824"/>
    </source>
</evidence>
<comment type="caution">
    <text evidence="1">The sequence shown here is derived from an EMBL/GenBank/DDBJ whole genome shotgun (WGS) entry which is preliminary data.</text>
</comment>
<protein>
    <submittedName>
        <fullName evidence="1">Uncharacterized protein</fullName>
    </submittedName>
</protein>
<proteinExistence type="predicted"/>
<dbReference type="EMBL" id="SAUN01000001">
    <property type="protein sequence ID" value="RVX41954.1"/>
    <property type="molecule type" value="Genomic_DNA"/>
</dbReference>
<name>A0A438M8A4_9ACTN</name>
<organism evidence="1 2">
    <name type="scientific">Nonomuraea polychroma</name>
    <dbReference type="NCBI Taxonomy" id="46176"/>
    <lineage>
        <taxon>Bacteria</taxon>
        <taxon>Bacillati</taxon>
        <taxon>Actinomycetota</taxon>
        <taxon>Actinomycetes</taxon>
        <taxon>Streptosporangiales</taxon>
        <taxon>Streptosporangiaceae</taxon>
        <taxon>Nonomuraea</taxon>
    </lineage>
</organism>